<feature type="domain" description="ABC transporter" evidence="8">
    <location>
        <begin position="706"/>
        <end position="937"/>
    </location>
</feature>
<proteinExistence type="predicted"/>
<dbReference type="Pfam" id="PF00664">
    <property type="entry name" value="ABC_membrane"/>
    <property type="match status" value="1"/>
</dbReference>
<dbReference type="PROSITE" id="PS50929">
    <property type="entry name" value="ABC_TM1F"/>
    <property type="match status" value="1"/>
</dbReference>
<feature type="transmembrane region" description="Helical" evidence="7">
    <location>
        <begin position="615"/>
        <end position="637"/>
    </location>
</feature>
<gene>
    <name evidence="10" type="ORF">GCM10023336_59490</name>
</gene>
<protein>
    <submittedName>
        <fullName evidence="10">NHLP bacteriocin export ABC transporter permease/ATPase subunit</fullName>
    </submittedName>
</protein>
<comment type="caution">
    <text evidence="10">The sequence shown here is derived from an EMBL/GenBank/DDBJ whole genome shotgun (WGS) entry which is preliminary data.</text>
</comment>
<feature type="transmembrane region" description="Helical" evidence="7">
    <location>
        <begin position="393"/>
        <end position="410"/>
    </location>
</feature>
<evidence type="ECO:0000256" key="6">
    <source>
        <dbReference type="ARBA" id="ARBA00023136"/>
    </source>
</evidence>
<dbReference type="SUPFAM" id="SSF52540">
    <property type="entry name" value="P-loop containing nucleoside triphosphate hydrolases"/>
    <property type="match status" value="1"/>
</dbReference>
<dbReference type="Gene3D" id="3.40.50.300">
    <property type="entry name" value="P-loop containing nucleotide triphosphate hydrolases"/>
    <property type="match status" value="1"/>
</dbReference>
<dbReference type="Proteomes" id="UP001500124">
    <property type="component" value="Unassembled WGS sequence"/>
</dbReference>
<feature type="transmembrane region" description="Helical" evidence="7">
    <location>
        <begin position="657"/>
        <end position="679"/>
    </location>
</feature>
<evidence type="ECO:0000259" key="8">
    <source>
        <dbReference type="PROSITE" id="PS50893"/>
    </source>
</evidence>
<dbReference type="InterPro" id="IPR022515">
    <property type="entry name" value="NHPM_micro_ABC2"/>
</dbReference>
<dbReference type="EMBL" id="BAABKC010000097">
    <property type="protein sequence ID" value="GAA5072561.1"/>
    <property type="molecule type" value="Genomic_DNA"/>
</dbReference>
<dbReference type="InterPro" id="IPR003439">
    <property type="entry name" value="ABC_transporter-like_ATP-bd"/>
</dbReference>
<reference evidence="11" key="1">
    <citation type="journal article" date="2019" name="Int. J. Syst. Evol. Microbiol.">
        <title>The Global Catalogue of Microorganisms (GCM) 10K type strain sequencing project: providing services to taxonomists for standard genome sequencing and annotation.</title>
        <authorList>
            <consortium name="The Broad Institute Genomics Platform"/>
            <consortium name="The Broad Institute Genome Sequencing Center for Infectious Disease"/>
            <person name="Wu L."/>
            <person name="Ma J."/>
        </authorList>
    </citation>
    <scope>NUCLEOTIDE SEQUENCE [LARGE SCALE GENOMIC DNA]</scope>
    <source>
        <strain evidence="11">JCM 18410</strain>
    </source>
</reference>
<keyword evidence="6 7" id="KW-0472">Membrane</keyword>
<dbReference type="InterPro" id="IPR027417">
    <property type="entry name" value="P-loop_NTPase"/>
</dbReference>
<feature type="domain" description="ABC transmembrane type-1" evidence="9">
    <location>
        <begin position="396"/>
        <end position="674"/>
    </location>
</feature>
<evidence type="ECO:0000256" key="5">
    <source>
        <dbReference type="ARBA" id="ARBA00022989"/>
    </source>
</evidence>
<dbReference type="InterPro" id="IPR011527">
    <property type="entry name" value="ABC1_TM_dom"/>
</dbReference>
<name>A0ABP9LAQ6_9ACTN</name>
<evidence type="ECO:0000256" key="2">
    <source>
        <dbReference type="ARBA" id="ARBA00022692"/>
    </source>
</evidence>
<sequence>MTGTTQVRESDPVLGALGSLGAPVECAGLSRLDLAGPQALWLVTAGELDLFAVDAEQQGHWHHLGRLAAGSLLLGPAPGPRHTLVARPLRDCAVRRIALRELYRPAPAEAWSWDEFGRPRDVPPRSGPVEYALALGLGRSLSVLFQAPLAGQGPAVPADDEVFWMQVPPGSVQYGALYGAEAAADLLMDPAVWQSVVDQQHRLLTALDRWIEELERAHETRTAAGIAAGEAVRARADRTLLASMGRSPAGPVTAADADAVYAACELVARDAGITLAGPPRPGTVGDRLDPVEQVALASRVRSRAVRLEGRWWRENTGPLVGRRAPSGAPVALLWRRGRYTAVHPATGRASAVGPGDAGQFEPRAVMFYRPLPERPPGPLALLRFCLRGSRGDLLNLLISGLVTVALGALVPVATGRVLGQYVPRAEREPIAQVCLAVLVSGVVAAAFLLLENLTVLRLEGRVEAALQPAVWDRLLRLPTRFFTERSTGELASAAMGVSAIRRLLAGVGPVVAQSATVGAMNLVLLFWYSASMAWAAVGMLVVIAAVFSGLGLWQVRWQRRLVVLTNQLNDQAFQTLRGLPKLRVAAAEDYAYAAWAEKFARGRALQRRVGGIKNVTTVLGAVYLPVCTLVMFMLLAGPARGSMSAAAFLTFSTSVTMLLTSVTSLTGAFVSAVAALPLLEEIRPVLEAAPEVCAASTRPGPLSGAIEARRLSFRYGDDGPLVLDDVSFEARPGEFVAVVGPSGCGKSTLLRLLIGFDKPLSGSVLYDGQDLAALDRSAVRRQCGVVLQHAQPFTGSILDVIRGAEPCSPEEAMAAAELAGLAEDIRRMPMGLHTLVAGGGSVSGGQRQRLMIAQALVRRPRLLFLDEATSALDNATQRIVIDSTRELNATRIVIAHRLSTVLDADRVVVLREGRVVQQGPPAELLAHEGGPLRELVRRQLV</sequence>
<evidence type="ECO:0000313" key="10">
    <source>
        <dbReference type="EMBL" id="GAA5072561.1"/>
    </source>
</evidence>
<dbReference type="NCBIfam" id="TIGR03797">
    <property type="entry name" value="NHLM_micro_ABC2"/>
    <property type="match status" value="1"/>
</dbReference>
<evidence type="ECO:0000256" key="3">
    <source>
        <dbReference type="ARBA" id="ARBA00022741"/>
    </source>
</evidence>
<keyword evidence="5 7" id="KW-1133">Transmembrane helix</keyword>
<evidence type="ECO:0000259" key="9">
    <source>
        <dbReference type="PROSITE" id="PS50929"/>
    </source>
</evidence>
<keyword evidence="4" id="KW-0067">ATP-binding</keyword>
<dbReference type="PANTHER" id="PTHR24221">
    <property type="entry name" value="ATP-BINDING CASSETTE SUB-FAMILY B"/>
    <property type="match status" value="1"/>
</dbReference>
<evidence type="ECO:0000256" key="7">
    <source>
        <dbReference type="SAM" id="Phobius"/>
    </source>
</evidence>
<evidence type="ECO:0000256" key="4">
    <source>
        <dbReference type="ARBA" id="ARBA00022840"/>
    </source>
</evidence>
<dbReference type="RefSeq" id="WP_345671156.1">
    <property type="nucleotide sequence ID" value="NZ_BAABKC010000097.1"/>
</dbReference>
<evidence type="ECO:0000313" key="11">
    <source>
        <dbReference type="Proteomes" id="UP001500124"/>
    </source>
</evidence>
<keyword evidence="3" id="KW-0547">Nucleotide-binding</keyword>
<feature type="transmembrane region" description="Helical" evidence="7">
    <location>
        <begin position="533"/>
        <end position="553"/>
    </location>
</feature>
<dbReference type="InterPro" id="IPR036640">
    <property type="entry name" value="ABC1_TM_sf"/>
</dbReference>
<dbReference type="PROSITE" id="PS50893">
    <property type="entry name" value="ABC_TRANSPORTER_2"/>
    <property type="match status" value="1"/>
</dbReference>
<organism evidence="10 11">
    <name type="scientific">Streptomyces similanensis</name>
    <dbReference type="NCBI Taxonomy" id="1274988"/>
    <lineage>
        <taxon>Bacteria</taxon>
        <taxon>Bacillati</taxon>
        <taxon>Actinomycetota</taxon>
        <taxon>Actinomycetes</taxon>
        <taxon>Kitasatosporales</taxon>
        <taxon>Streptomycetaceae</taxon>
        <taxon>Streptomyces</taxon>
    </lineage>
</organism>
<dbReference type="CDD" id="cd03228">
    <property type="entry name" value="ABCC_MRP_Like"/>
    <property type="match status" value="1"/>
</dbReference>
<comment type="subcellular location">
    <subcellularLocation>
        <location evidence="1">Cell membrane</location>
        <topology evidence="1">Multi-pass membrane protein</topology>
    </subcellularLocation>
</comment>
<dbReference type="PANTHER" id="PTHR24221:SF654">
    <property type="entry name" value="ATP-BINDING CASSETTE SUB-FAMILY B MEMBER 6"/>
    <property type="match status" value="1"/>
</dbReference>
<dbReference type="Pfam" id="PF00005">
    <property type="entry name" value="ABC_tran"/>
    <property type="match status" value="1"/>
</dbReference>
<accession>A0ABP9LAQ6</accession>
<feature type="transmembrane region" description="Helical" evidence="7">
    <location>
        <begin position="503"/>
        <end position="527"/>
    </location>
</feature>
<dbReference type="Gene3D" id="1.20.1560.10">
    <property type="entry name" value="ABC transporter type 1, transmembrane domain"/>
    <property type="match status" value="1"/>
</dbReference>
<evidence type="ECO:0000256" key="1">
    <source>
        <dbReference type="ARBA" id="ARBA00004651"/>
    </source>
</evidence>
<dbReference type="InterPro" id="IPR039421">
    <property type="entry name" value="Type_1_exporter"/>
</dbReference>
<feature type="transmembrane region" description="Helical" evidence="7">
    <location>
        <begin position="430"/>
        <end position="450"/>
    </location>
</feature>
<dbReference type="InterPro" id="IPR003593">
    <property type="entry name" value="AAA+_ATPase"/>
</dbReference>
<dbReference type="SUPFAM" id="SSF90123">
    <property type="entry name" value="ABC transporter transmembrane region"/>
    <property type="match status" value="1"/>
</dbReference>
<dbReference type="PROSITE" id="PS00211">
    <property type="entry name" value="ABC_TRANSPORTER_1"/>
    <property type="match status" value="1"/>
</dbReference>
<keyword evidence="2 7" id="KW-0812">Transmembrane</keyword>
<dbReference type="SMART" id="SM00382">
    <property type="entry name" value="AAA"/>
    <property type="match status" value="1"/>
</dbReference>
<dbReference type="InterPro" id="IPR017871">
    <property type="entry name" value="ABC_transporter-like_CS"/>
</dbReference>
<keyword evidence="11" id="KW-1185">Reference proteome</keyword>